<reference evidence="2 3" key="1">
    <citation type="submission" date="2020-07" db="EMBL/GenBank/DDBJ databases">
        <title>Complete Genome Sequence of an acetic acid bacterium, Acetobacter aceti JCM20276.</title>
        <authorList>
            <person name="Hirose Y."/>
            <person name="Mihara H."/>
        </authorList>
    </citation>
    <scope>NUCLEOTIDE SEQUENCE [LARGE SCALE GENOMIC DNA]</scope>
    <source>
        <strain evidence="2 3">JCM20276</strain>
    </source>
</reference>
<dbReference type="Proteomes" id="UP000515220">
    <property type="component" value="Chromosome"/>
</dbReference>
<dbReference type="Gene3D" id="3.40.190.10">
    <property type="entry name" value="Periplasmic binding protein-like II"/>
    <property type="match status" value="1"/>
</dbReference>
<dbReference type="AlphaFoldDB" id="A0A6S6PL75"/>
<dbReference type="SUPFAM" id="SSF53850">
    <property type="entry name" value="Periplasmic binding protein-like II"/>
    <property type="match status" value="1"/>
</dbReference>
<dbReference type="RefSeq" id="WP_099348222.1">
    <property type="nucleotide sequence ID" value="NZ_AP023326.1"/>
</dbReference>
<name>A0A6S6PL75_ACEAC</name>
<dbReference type="InterPro" id="IPR007210">
    <property type="entry name" value="ABC_Gly_betaine_transp_sub-bd"/>
</dbReference>
<evidence type="ECO:0000313" key="3">
    <source>
        <dbReference type="Proteomes" id="UP000515220"/>
    </source>
</evidence>
<evidence type="ECO:0000313" key="2">
    <source>
        <dbReference type="EMBL" id="BCI67566.1"/>
    </source>
</evidence>
<protein>
    <recommendedName>
        <fullName evidence="1">ABC-type glycine betaine transport system substrate-binding domain-containing protein</fullName>
    </recommendedName>
</protein>
<gene>
    <name evidence="2" type="ORF">AAJCM20276_21900</name>
</gene>
<dbReference type="Pfam" id="PF04069">
    <property type="entry name" value="OpuAC"/>
    <property type="match status" value="1"/>
</dbReference>
<dbReference type="GO" id="GO:0022857">
    <property type="term" value="F:transmembrane transporter activity"/>
    <property type="evidence" value="ECO:0007669"/>
    <property type="project" value="InterPro"/>
</dbReference>
<sequence length="251" mass="26748">MTAFTLAYRNTPLHAVVAAAVARVLEAYEIEPDYIAGDDASLAKMMADGEIDLFATAWLPTMDEGLLSPAVETLGNLYRPSFGFFVSESAGSALSGLTSIEGLAASSVARNLITPESLVSRVRQVVAGYRLTEAGFTIESQPDEQAYETAAAAVEAGEPVVLPLFTPCYLVHSIPLRPLADPKGAAGSELEARLLINKESRAKADSDLIDELDELTLGNKVVSALDNAVRHLGMSADEAAEEWQRGKLLPR</sequence>
<dbReference type="EMBL" id="AP023326">
    <property type="protein sequence ID" value="BCI67566.1"/>
    <property type="molecule type" value="Genomic_DNA"/>
</dbReference>
<feature type="domain" description="ABC-type glycine betaine transport system substrate-binding" evidence="1">
    <location>
        <begin position="5"/>
        <end position="243"/>
    </location>
</feature>
<proteinExistence type="predicted"/>
<dbReference type="GO" id="GO:0043190">
    <property type="term" value="C:ATP-binding cassette (ABC) transporter complex"/>
    <property type="evidence" value="ECO:0007669"/>
    <property type="project" value="InterPro"/>
</dbReference>
<accession>A0A6S6PL75</accession>
<dbReference type="Gene3D" id="3.40.190.100">
    <property type="entry name" value="Glycine betaine-binding periplasmic protein, domain 2"/>
    <property type="match status" value="1"/>
</dbReference>
<evidence type="ECO:0000259" key="1">
    <source>
        <dbReference type="Pfam" id="PF04069"/>
    </source>
</evidence>
<organism evidence="2 3">
    <name type="scientific">Acetobacter aceti</name>
    <dbReference type="NCBI Taxonomy" id="435"/>
    <lineage>
        <taxon>Bacteria</taxon>
        <taxon>Pseudomonadati</taxon>
        <taxon>Pseudomonadota</taxon>
        <taxon>Alphaproteobacteria</taxon>
        <taxon>Acetobacterales</taxon>
        <taxon>Acetobacteraceae</taxon>
        <taxon>Acetobacter</taxon>
        <taxon>Acetobacter subgen. Acetobacter</taxon>
    </lineage>
</organism>